<dbReference type="AlphaFoldDB" id="A0AAD9NJ39"/>
<accession>A0AAD9NJ39</accession>
<proteinExistence type="predicted"/>
<evidence type="ECO:0000313" key="1">
    <source>
        <dbReference type="EMBL" id="KAK2169044.1"/>
    </source>
</evidence>
<gene>
    <name evidence="1" type="ORF">LSH36_12g01037</name>
</gene>
<sequence>IKLLIYAIYLTNSSLVAPAWSSTIEITRMFLQLPV</sequence>
<comment type="caution">
    <text evidence="1">The sequence shown here is derived from an EMBL/GenBank/DDBJ whole genome shotgun (WGS) entry which is preliminary data.</text>
</comment>
<keyword evidence="2" id="KW-1185">Reference proteome</keyword>
<protein>
    <submittedName>
        <fullName evidence="1">Uncharacterized protein</fullName>
    </submittedName>
</protein>
<reference evidence="1" key="1">
    <citation type="journal article" date="2023" name="Mol. Biol. Evol.">
        <title>Third-Generation Sequencing Reveals the Adaptive Role of the Epigenome in Three Deep-Sea Polychaetes.</title>
        <authorList>
            <person name="Perez M."/>
            <person name="Aroh O."/>
            <person name="Sun Y."/>
            <person name="Lan Y."/>
            <person name="Juniper S.K."/>
            <person name="Young C.R."/>
            <person name="Angers B."/>
            <person name="Qian P.Y."/>
        </authorList>
    </citation>
    <scope>NUCLEOTIDE SEQUENCE</scope>
    <source>
        <strain evidence="1">P08H-3</strain>
    </source>
</reference>
<evidence type="ECO:0000313" key="2">
    <source>
        <dbReference type="Proteomes" id="UP001208570"/>
    </source>
</evidence>
<name>A0AAD9NJ39_9ANNE</name>
<dbReference type="Proteomes" id="UP001208570">
    <property type="component" value="Unassembled WGS sequence"/>
</dbReference>
<organism evidence="1 2">
    <name type="scientific">Paralvinella palmiformis</name>
    <dbReference type="NCBI Taxonomy" id="53620"/>
    <lineage>
        <taxon>Eukaryota</taxon>
        <taxon>Metazoa</taxon>
        <taxon>Spiralia</taxon>
        <taxon>Lophotrochozoa</taxon>
        <taxon>Annelida</taxon>
        <taxon>Polychaeta</taxon>
        <taxon>Sedentaria</taxon>
        <taxon>Canalipalpata</taxon>
        <taxon>Terebellida</taxon>
        <taxon>Terebelliformia</taxon>
        <taxon>Alvinellidae</taxon>
        <taxon>Paralvinella</taxon>
    </lineage>
</organism>
<feature type="non-terminal residue" evidence="1">
    <location>
        <position position="1"/>
    </location>
</feature>
<dbReference type="EMBL" id="JAODUP010000012">
    <property type="protein sequence ID" value="KAK2169044.1"/>
    <property type="molecule type" value="Genomic_DNA"/>
</dbReference>